<organism evidence="2">
    <name type="scientific">Ixodes ricinus</name>
    <name type="common">Common tick</name>
    <name type="synonym">Acarus ricinus</name>
    <dbReference type="NCBI Taxonomy" id="34613"/>
    <lineage>
        <taxon>Eukaryota</taxon>
        <taxon>Metazoa</taxon>
        <taxon>Ecdysozoa</taxon>
        <taxon>Arthropoda</taxon>
        <taxon>Chelicerata</taxon>
        <taxon>Arachnida</taxon>
        <taxon>Acari</taxon>
        <taxon>Parasitiformes</taxon>
        <taxon>Ixodida</taxon>
        <taxon>Ixodoidea</taxon>
        <taxon>Ixodidae</taxon>
        <taxon>Ixodinae</taxon>
        <taxon>Ixodes</taxon>
    </lineage>
</organism>
<proteinExistence type="predicted"/>
<feature type="region of interest" description="Disordered" evidence="1">
    <location>
        <begin position="46"/>
        <end position="91"/>
    </location>
</feature>
<protein>
    <submittedName>
        <fullName evidence="2">Protein in type i retrotransposable element</fullName>
    </submittedName>
</protein>
<feature type="compositionally biased region" description="Basic and acidic residues" evidence="1">
    <location>
        <begin position="81"/>
        <end position="91"/>
    </location>
</feature>
<accession>A0A147BCF3</accession>
<dbReference type="AlphaFoldDB" id="A0A147BCF3"/>
<evidence type="ECO:0000256" key="1">
    <source>
        <dbReference type="SAM" id="MobiDB-lite"/>
    </source>
</evidence>
<name>A0A147BCF3_IXORI</name>
<reference evidence="2" key="1">
    <citation type="journal article" date="2018" name="PLoS Negl. Trop. Dis.">
        <title>Sialome diversity of ticks revealed by RNAseq of single tick salivary glands.</title>
        <authorList>
            <person name="Perner J."/>
            <person name="Kropackova S."/>
            <person name="Kopacek P."/>
            <person name="Ribeiro J.M."/>
        </authorList>
    </citation>
    <scope>NUCLEOTIDE SEQUENCE</scope>
    <source>
        <strain evidence="2">Siblings of single egg batch collected in Ceske Budejovice</strain>
        <tissue evidence="2">Salivary glands</tissue>
    </source>
</reference>
<dbReference type="EMBL" id="GEGO01007262">
    <property type="protein sequence ID" value="JAR88142.1"/>
    <property type="molecule type" value="Transcribed_RNA"/>
</dbReference>
<feature type="non-terminal residue" evidence="2">
    <location>
        <position position="1"/>
    </location>
</feature>
<feature type="compositionally biased region" description="Polar residues" evidence="1">
    <location>
        <begin position="63"/>
        <end position="80"/>
    </location>
</feature>
<evidence type="ECO:0000313" key="2">
    <source>
        <dbReference type="EMBL" id="JAR88142.1"/>
    </source>
</evidence>
<sequence length="236" mass="26758">LSAIEKMTNLTIKLIEDNAFNRGKIEGLKETVSRLTGENASLREELANNEKRPNEPSYAGILKNTTTTNQPNESLSTNQTEQRKNTENEPKDGLLIFSTESSDTQPFQTVKTMLRRFTPHELGLTNPKVRPIRGGATVLSSKRDGLVTLQADIERDPETKHKFEAKISIKKNPQISILGVDREIMNQELKSDIIIHNNLEGQPDDIRVVISFDKQDTKTHIMEVTPKIFKQLKERK</sequence>